<evidence type="ECO:0000313" key="3">
    <source>
        <dbReference type="Proteomes" id="UP001189429"/>
    </source>
</evidence>
<dbReference type="EMBL" id="CAUYUJ010017401">
    <property type="protein sequence ID" value="CAK0874517.1"/>
    <property type="molecule type" value="Genomic_DNA"/>
</dbReference>
<proteinExistence type="predicted"/>
<feature type="region of interest" description="Disordered" evidence="1">
    <location>
        <begin position="230"/>
        <end position="330"/>
    </location>
</feature>
<dbReference type="InterPro" id="IPR037151">
    <property type="entry name" value="AlkB-like_sf"/>
</dbReference>
<feature type="compositionally biased region" description="Low complexity" evidence="1">
    <location>
        <begin position="272"/>
        <end position="283"/>
    </location>
</feature>
<feature type="region of interest" description="Disordered" evidence="1">
    <location>
        <begin position="345"/>
        <end position="364"/>
    </location>
</feature>
<sequence>QDLWQDVIADEHLRCWLSWRPGGDAVTEEDLREIVDNAPWTDIADKDGRVHKACWMVREGCSCPFRYGKDVLSPDTIPPWMDGYMRRWLSCLGLLEEDLPNSVNLTLHGGVHGCGWSADDEPLFQSVKRDTRVINVALGAKRDFGVGPRAPWCRHLEAPGGAPRRRRELAPAKDSATSFEVKHGDFVTMEGLFQKHFVHALSREVPDDGEVRATATFRWIVEHASTCALHRPGSAAESSDSDGEASSASNEFASCSSHASGAREGHELRSTASGGAAGSDAAGALGGGPCDLRLGELLGRGRTKRKKSGARKKKKKYDAEGNLGSWDNYNSIRTQKEEDFQRMLQEVANKKPPEPQPRKLNIFQ</sequence>
<dbReference type="Proteomes" id="UP001189429">
    <property type="component" value="Unassembled WGS sequence"/>
</dbReference>
<organism evidence="2 3">
    <name type="scientific">Prorocentrum cordatum</name>
    <dbReference type="NCBI Taxonomy" id="2364126"/>
    <lineage>
        <taxon>Eukaryota</taxon>
        <taxon>Sar</taxon>
        <taxon>Alveolata</taxon>
        <taxon>Dinophyceae</taxon>
        <taxon>Prorocentrales</taxon>
        <taxon>Prorocentraceae</taxon>
        <taxon>Prorocentrum</taxon>
    </lineage>
</organism>
<evidence type="ECO:0008006" key="4">
    <source>
        <dbReference type="Google" id="ProtNLM"/>
    </source>
</evidence>
<accession>A0ABN9VNG1</accession>
<gene>
    <name evidence="2" type="ORF">PCOR1329_LOCUS59392</name>
</gene>
<name>A0ABN9VNG1_9DINO</name>
<comment type="caution">
    <text evidence="2">The sequence shown here is derived from an EMBL/GenBank/DDBJ whole genome shotgun (WGS) entry which is preliminary data.</text>
</comment>
<dbReference type="Gene3D" id="2.60.120.590">
    <property type="entry name" value="Alpha-ketoglutarate-dependent dioxygenase AlkB-like"/>
    <property type="match status" value="1"/>
</dbReference>
<protein>
    <recommendedName>
        <fullName evidence="4">Alpha-ketoglutarate-dependent dioxygenase AlkB-like domain-containing protein</fullName>
    </recommendedName>
</protein>
<dbReference type="SUPFAM" id="SSF51197">
    <property type="entry name" value="Clavaminate synthase-like"/>
    <property type="match status" value="1"/>
</dbReference>
<feature type="non-terminal residue" evidence="2">
    <location>
        <position position="1"/>
    </location>
</feature>
<feature type="compositionally biased region" description="Basic residues" evidence="1">
    <location>
        <begin position="301"/>
        <end position="316"/>
    </location>
</feature>
<keyword evidence="3" id="KW-1185">Reference proteome</keyword>
<evidence type="ECO:0000313" key="2">
    <source>
        <dbReference type="EMBL" id="CAK0874517.1"/>
    </source>
</evidence>
<feature type="compositionally biased region" description="Basic and acidic residues" evidence="1">
    <location>
        <begin position="348"/>
        <end position="357"/>
    </location>
</feature>
<feature type="compositionally biased region" description="Low complexity" evidence="1">
    <location>
        <begin position="233"/>
        <end position="257"/>
    </location>
</feature>
<evidence type="ECO:0000256" key="1">
    <source>
        <dbReference type="SAM" id="MobiDB-lite"/>
    </source>
</evidence>
<reference evidence="2" key="1">
    <citation type="submission" date="2023-10" db="EMBL/GenBank/DDBJ databases">
        <authorList>
            <person name="Chen Y."/>
            <person name="Shah S."/>
            <person name="Dougan E. K."/>
            <person name="Thang M."/>
            <person name="Chan C."/>
        </authorList>
    </citation>
    <scope>NUCLEOTIDE SEQUENCE [LARGE SCALE GENOMIC DNA]</scope>
</reference>